<evidence type="ECO:0000313" key="4">
    <source>
        <dbReference type="Proteomes" id="UP000500970"/>
    </source>
</evidence>
<gene>
    <name evidence="3" type="ORF">FOC84_23640</name>
</gene>
<protein>
    <submittedName>
        <fullName evidence="3">DUF3613 domain-containing protein</fullName>
    </submittedName>
</protein>
<reference evidence="3 4" key="1">
    <citation type="submission" date="2020-05" db="EMBL/GenBank/DDBJ databases">
        <title>FDA dAtabase for Regulatory Grade micrObial Sequences (FDA-ARGOS): Supporting development and validation of Infectious Disease Dx tests.</title>
        <authorList>
            <person name="Sproer C."/>
            <person name="Gronow S."/>
            <person name="Severitt S."/>
            <person name="Schroder I."/>
            <person name="Tallon L."/>
            <person name="Sadzewicz L."/>
            <person name="Zhao X."/>
            <person name="Vavikolanu K."/>
            <person name="Mehta A."/>
            <person name="Aluvathingal J."/>
            <person name="Nadendla S."/>
            <person name="Myers T."/>
            <person name="Yan Y."/>
            <person name="Sichtig H."/>
        </authorList>
    </citation>
    <scope>NUCLEOTIDE SEQUENCE [LARGE SCALE GENOMIC DNA]</scope>
    <source>
        <strain evidence="3 4">FDAARGOS_790</strain>
    </source>
</reference>
<evidence type="ECO:0000256" key="1">
    <source>
        <dbReference type="SAM" id="MobiDB-lite"/>
    </source>
</evidence>
<evidence type="ECO:0000256" key="2">
    <source>
        <dbReference type="SAM" id="SignalP"/>
    </source>
</evidence>
<dbReference type="AlphaFoldDB" id="A0A7D4HTR5"/>
<dbReference type="KEGG" id="apes:FOC84_23640"/>
<organism evidence="3 4">
    <name type="scientific">Achromobacter pestifer</name>
    <dbReference type="NCBI Taxonomy" id="1353889"/>
    <lineage>
        <taxon>Bacteria</taxon>
        <taxon>Pseudomonadati</taxon>
        <taxon>Pseudomonadota</taxon>
        <taxon>Betaproteobacteria</taxon>
        <taxon>Burkholderiales</taxon>
        <taxon>Alcaligenaceae</taxon>
        <taxon>Achromobacter</taxon>
    </lineage>
</organism>
<dbReference type="EMBL" id="CP053985">
    <property type="protein sequence ID" value="QKH37759.1"/>
    <property type="molecule type" value="Genomic_DNA"/>
</dbReference>
<evidence type="ECO:0000313" key="3">
    <source>
        <dbReference type="EMBL" id="QKH37759.1"/>
    </source>
</evidence>
<accession>A0A7D4HTR5</accession>
<feature type="signal peptide" evidence="2">
    <location>
        <begin position="1"/>
        <end position="26"/>
    </location>
</feature>
<name>A0A7D4HTR5_9BURK</name>
<proteinExistence type="predicted"/>
<feature type="compositionally biased region" description="Low complexity" evidence="1">
    <location>
        <begin position="34"/>
        <end position="82"/>
    </location>
</feature>
<feature type="chain" id="PRO_5028942833" evidence="2">
    <location>
        <begin position="27"/>
        <end position="142"/>
    </location>
</feature>
<keyword evidence="4" id="KW-1185">Reference proteome</keyword>
<feature type="region of interest" description="Disordered" evidence="1">
    <location>
        <begin position="34"/>
        <end position="83"/>
    </location>
</feature>
<sequence>MSRTTPRALFILACACAALTPIAGQAQSNAPLTGSMSGAAGAAPAPASAPASAPAAAMPERPVVQQMQTPLPQTPAAAPAAQESFGDVTRGLLAAQADGRRAGNALPVLGPVSTAAWNRYLESFKHPIPVWFDRNVEIPNVQ</sequence>
<keyword evidence="2" id="KW-0732">Signal</keyword>
<dbReference type="InterPro" id="IPR022053">
    <property type="entry name" value="DUF3613"/>
</dbReference>
<dbReference type="Proteomes" id="UP000500970">
    <property type="component" value="Chromosome"/>
</dbReference>
<dbReference type="Pfam" id="PF12266">
    <property type="entry name" value="DUF3613"/>
    <property type="match status" value="1"/>
</dbReference>
<dbReference type="RefSeq" id="WP_173146589.1">
    <property type="nucleotide sequence ID" value="NZ_CP053985.1"/>
</dbReference>